<name>A0A9P6L134_9AGAM</name>
<dbReference type="Pfam" id="PF07690">
    <property type="entry name" value="MFS_1"/>
    <property type="match status" value="1"/>
</dbReference>
<reference evidence="5" key="1">
    <citation type="journal article" date="2020" name="Nat. Commun.">
        <title>Large-scale genome sequencing of mycorrhizal fungi provides insights into the early evolution of symbiotic traits.</title>
        <authorList>
            <person name="Miyauchi S."/>
            <person name="Kiss E."/>
            <person name="Kuo A."/>
            <person name="Drula E."/>
            <person name="Kohler A."/>
            <person name="Sanchez-Garcia M."/>
            <person name="Morin E."/>
            <person name="Andreopoulos B."/>
            <person name="Barry K.W."/>
            <person name="Bonito G."/>
            <person name="Buee M."/>
            <person name="Carver A."/>
            <person name="Chen C."/>
            <person name="Cichocki N."/>
            <person name="Clum A."/>
            <person name="Culley D."/>
            <person name="Crous P.W."/>
            <person name="Fauchery L."/>
            <person name="Girlanda M."/>
            <person name="Hayes R.D."/>
            <person name="Keri Z."/>
            <person name="LaButti K."/>
            <person name="Lipzen A."/>
            <person name="Lombard V."/>
            <person name="Magnuson J."/>
            <person name="Maillard F."/>
            <person name="Murat C."/>
            <person name="Nolan M."/>
            <person name="Ohm R.A."/>
            <person name="Pangilinan J."/>
            <person name="Pereira M.F."/>
            <person name="Perotto S."/>
            <person name="Peter M."/>
            <person name="Pfister S."/>
            <person name="Riley R."/>
            <person name="Sitrit Y."/>
            <person name="Stielow J.B."/>
            <person name="Szollosi G."/>
            <person name="Zifcakova L."/>
            <person name="Stursova M."/>
            <person name="Spatafora J.W."/>
            <person name="Tedersoo L."/>
            <person name="Vaario L.M."/>
            <person name="Yamada A."/>
            <person name="Yan M."/>
            <person name="Wang P."/>
            <person name="Xu J."/>
            <person name="Bruns T."/>
            <person name="Baldrian P."/>
            <person name="Vilgalys R."/>
            <person name="Dunand C."/>
            <person name="Henrissat B."/>
            <person name="Grigoriev I.V."/>
            <person name="Hibbett D."/>
            <person name="Nagy L.G."/>
            <person name="Martin F.M."/>
        </authorList>
    </citation>
    <scope>NUCLEOTIDE SEQUENCE</scope>
    <source>
        <strain evidence="5">UH-Tt-Lm1</strain>
    </source>
</reference>
<dbReference type="CDD" id="cd17352">
    <property type="entry name" value="MFS_MCT_SLC16"/>
    <property type="match status" value="1"/>
</dbReference>
<dbReference type="InterPro" id="IPR020846">
    <property type="entry name" value="MFS_dom"/>
</dbReference>
<proteinExistence type="inferred from homology"/>
<protein>
    <submittedName>
        <fullName evidence="5">MFS general substrate transporter</fullName>
    </submittedName>
</protein>
<feature type="transmembrane region" description="Helical" evidence="3">
    <location>
        <begin position="114"/>
        <end position="132"/>
    </location>
</feature>
<dbReference type="EMBL" id="WIUZ02000022">
    <property type="protein sequence ID" value="KAF9778633.1"/>
    <property type="molecule type" value="Genomic_DNA"/>
</dbReference>
<feature type="transmembrane region" description="Helical" evidence="3">
    <location>
        <begin position="248"/>
        <end position="269"/>
    </location>
</feature>
<feature type="transmembrane region" description="Helical" evidence="3">
    <location>
        <begin position="138"/>
        <end position="159"/>
    </location>
</feature>
<evidence type="ECO:0000313" key="5">
    <source>
        <dbReference type="EMBL" id="KAF9778633.1"/>
    </source>
</evidence>
<evidence type="ECO:0000256" key="3">
    <source>
        <dbReference type="SAM" id="Phobius"/>
    </source>
</evidence>
<feature type="transmembrane region" description="Helical" evidence="3">
    <location>
        <begin position="289"/>
        <end position="309"/>
    </location>
</feature>
<sequence>MIPLLNFAHAQHRNHSELESQASSHLSLSGKQKHPALDIPIWRRWLVVLGAFLALFCTFGQLTSFGTYLSWYKQNQLSSYSSSTISWIGSLQLWMFFFSGAAVGWYFDHHGPRPLLVTGAVIYTSSIIMISFCKSYYQYLLAQGVLFGLGVGLMFYPPISSVATHFSEYRATALGIAAAGSSAGGIVFPIMLRRLFLHVGFPYAVRISGFLSLLCCGISALTITSARPPSSTRFKLEDYTSSLKNIKYLLLLSGSALISLGLYVPFFYIPQFVQARGYGAGSPEDHVSTYILAIMNFGGLLGRIVPAALSDHVGRFNMIFLCALFSGVSCMALWLPTSFVSTPGGRIALEITFALSFGFFSGGFIALINVCIAEISETEKVGSRIGLLYCLVSFPSMAGGPLAGRLLGSHSHAYVGMILFTGATTITGSLFILWTRLRVDSRLFVRV</sequence>
<gene>
    <name evidence="5" type="ORF">BJ322DRAFT_1091700</name>
</gene>
<reference evidence="5" key="2">
    <citation type="submission" date="2020-11" db="EMBL/GenBank/DDBJ databases">
        <authorList>
            <consortium name="DOE Joint Genome Institute"/>
            <person name="Kuo A."/>
            <person name="Miyauchi S."/>
            <person name="Kiss E."/>
            <person name="Drula E."/>
            <person name="Kohler A."/>
            <person name="Sanchez-Garcia M."/>
            <person name="Andreopoulos B."/>
            <person name="Barry K.W."/>
            <person name="Bonito G."/>
            <person name="Buee M."/>
            <person name="Carver A."/>
            <person name="Chen C."/>
            <person name="Cichocki N."/>
            <person name="Clum A."/>
            <person name="Culley D."/>
            <person name="Crous P.W."/>
            <person name="Fauchery L."/>
            <person name="Girlanda M."/>
            <person name="Hayes R."/>
            <person name="Keri Z."/>
            <person name="Labutti K."/>
            <person name="Lipzen A."/>
            <person name="Lombard V."/>
            <person name="Magnuson J."/>
            <person name="Maillard F."/>
            <person name="Morin E."/>
            <person name="Murat C."/>
            <person name="Nolan M."/>
            <person name="Ohm R."/>
            <person name="Pangilinan J."/>
            <person name="Pereira M."/>
            <person name="Perotto S."/>
            <person name="Peter M."/>
            <person name="Riley R."/>
            <person name="Sitrit Y."/>
            <person name="Stielow B."/>
            <person name="Szollosi G."/>
            <person name="Zifcakova L."/>
            <person name="Stursova M."/>
            <person name="Spatafora J.W."/>
            <person name="Tedersoo L."/>
            <person name="Vaario L.-M."/>
            <person name="Yamada A."/>
            <person name="Yan M."/>
            <person name="Wang P."/>
            <person name="Xu J."/>
            <person name="Bruns T."/>
            <person name="Baldrian P."/>
            <person name="Vilgalys R."/>
            <person name="Henrissat B."/>
            <person name="Grigoriev I.V."/>
            <person name="Hibbett D."/>
            <person name="Nagy L.G."/>
            <person name="Martin F.M."/>
        </authorList>
    </citation>
    <scope>NUCLEOTIDE SEQUENCE</scope>
    <source>
        <strain evidence="5">UH-Tt-Lm1</strain>
    </source>
</reference>
<organism evidence="5 6">
    <name type="scientific">Thelephora terrestris</name>
    <dbReference type="NCBI Taxonomy" id="56493"/>
    <lineage>
        <taxon>Eukaryota</taxon>
        <taxon>Fungi</taxon>
        <taxon>Dikarya</taxon>
        <taxon>Basidiomycota</taxon>
        <taxon>Agaricomycotina</taxon>
        <taxon>Agaricomycetes</taxon>
        <taxon>Thelephorales</taxon>
        <taxon>Thelephoraceae</taxon>
        <taxon>Thelephora</taxon>
    </lineage>
</organism>
<comment type="caution">
    <text evidence="5">The sequence shown here is derived from an EMBL/GenBank/DDBJ whole genome shotgun (WGS) entry which is preliminary data.</text>
</comment>
<dbReference type="InterPro" id="IPR036259">
    <property type="entry name" value="MFS_trans_sf"/>
</dbReference>
<feature type="transmembrane region" description="Helical" evidence="3">
    <location>
        <begin position="347"/>
        <end position="373"/>
    </location>
</feature>
<comment type="subcellular location">
    <subcellularLocation>
        <location evidence="1">Membrane</location>
        <topology evidence="1">Multi-pass membrane protein</topology>
    </subcellularLocation>
</comment>
<evidence type="ECO:0000313" key="6">
    <source>
        <dbReference type="Proteomes" id="UP000736335"/>
    </source>
</evidence>
<dbReference type="InterPro" id="IPR011701">
    <property type="entry name" value="MFS"/>
</dbReference>
<evidence type="ECO:0000256" key="1">
    <source>
        <dbReference type="ARBA" id="ARBA00004141"/>
    </source>
</evidence>
<dbReference type="GO" id="GO:0022857">
    <property type="term" value="F:transmembrane transporter activity"/>
    <property type="evidence" value="ECO:0007669"/>
    <property type="project" value="InterPro"/>
</dbReference>
<dbReference type="Gene3D" id="1.20.1250.20">
    <property type="entry name" value="MFS general substrate transporter like domains"/>
    <property type="match status" value="1"/>
</dbReference>
<dbReference type="InterPro" id="IPR050327">
    <property type="entry name" value="Proton-linked_MCT"/>
</dbReference>
<keyword evidence="3" id="KW-1133">Transmembrane helix</keyword>
<dbReference type="GO" id="GO:0016020">
    <property type="term" value="C:membrane"/>
    <property type="evidence" value="ECO:0007669"/>
    <property type="project" value="UniProtKB-SubCell"/>
</dbReference>
<feature type="transmembrane region" description="Helical" evidence="3">
    <location>
        <begin position="385"/>
        <end position="407"/>
    </location>
</feature>
<dbReference type="PROSITE" id="PS50850">
    <property type="entry name" value="MFS"/>
    <property type="match status" value="1"/>
</dbReference>
<dbReference type="OrthoDB" id="6509908at2759"/>
<feature type="transmembrane region" description="Helical" evidence="3">
    <location>
        <begin position="171"/>
        <end position="191"/>
    </location>
</feature>
<evidence type="ECO:0000259" key="4">
    <source>
        <dbReference type="PROSITE" id="PS50850"/>
    </source>
</evidence>
<keyword evidence="3" id="KW-0812">Transmembrane</keyword>
<feature type="transmembrane region" description="Helical" evidence="3">
    <location>
        <begin position="203"/>
        <end position="227"/>
    </location>
</feature>
<feature type="transmembrane region" description="Helical" evidence="3">
    <location>
        <begin position="85"/>
        <end position="107"/>
    </location>
</feature>
<evidence type="ECO:0000256" key="2">
    <source>
        <dbReference type="ARBA" id="ARBA00006727"/>
    </source>
</evidence>
<dbReference type="SUPFAM" id="SSF103473">
    <property type="entry name" value="MFS general substrate transporter"/>
    <property type="match status" value="1"/>
</dbReference>
<keyword evidence="3" id="KW-0472">Membrane</keyword>
<keyword evidence="6" id="KW-1185">Reference proteome</keyword>
<dbReference type="Proteomes" id="UP000736335">
    <property type="component" value="Unassembled WGS sequence"/>
</dbReference>
<dbReference type="AlphaFoldDB" id="A0A9P6L134"/>
<accession>A0A9P6L134</accession>
<feature type="domain" description="Major facilitator superfamily (MFS) profile" evidence="4">
    <location>
        <begin position="47"/>
        <end position="440"/>
    </location>
</feature>
<dbReference type="PANTHER" id="PTHR11360:SF177">
    <property type="entry name" value="RIBOFLAVIN TRANSPORTER MCH5"/>
    <property type="match status" value="1"/>
</dbReference>
<comment type="similarity">
    <text evidence="2">Belongs to the major facilitator superfamily. Monocarboxylate porter (TC 2.A.1.13) family.</text>
</comment>
<feature type="transmembrane region" description="Helical" evidence="3">
    <location>
        <begin position="316"/>
        <end position="335"/>
    </location>
</feature>
<dbReference type="PANTHER" id="PTHR11360">
    <property type="entry name" value="MONOCARBOXYLATE TRANSPORTER"/>
    <property type="match status" value="1"/>
</dbReference>
<feature type="transmembrane region" description="Helical" evidence="3">
    <location>
        <begin position="413"/>
        <end position="434"/>
    </location>
</feature>
<feature type="transmembrane region" description="Helical" evidence="3">
    <location>
        <begin position="45"/>
        <end position="65"/>
    </location>
</feature>